<gene>
    <name evidence="7" type="ORF">LKD45_16005</name>
</gene>
<evidence type="ECO:0000256" key="4">
    <source>
        <dbReference type="ARBA" id="ARBA00022801"/>
    </source>
</evidence>
<evidence type="ECO:0000256" key="5">
    <source>
        <dbReference type="ARBA" id="ARBA00023167"/>
    </source>
</evidence>
<dbReference type="RefSeq" id="WP_308729165.1">
    <property type="nucleotide sequence ID" value="NZ_JAJEQF010000066.1"/>
</dbReference>
<dbReference type="Pfam" id="PF01048">
    <property type="entry name" value="PNP_UDP_1"/>
    <property type="match status" value="1"/>
</dbReference>
<feature type="domain" description="Nucleoside phosphorylase" evidence="6">
    <location>
        <begin position="3"/>
        <end position="229"/>
    </location>
</feature>
<dbReference type="GO" id="GO:0009164">
    <property type="term" value="P:nucleoside catabolic process"/>
    <property type="evidence" value="ECO:0007669"/>
    <property type="project" value="InterPro"/>
</dbReference>
<accession>A0AAE3B026</accession>
<dbReference type="Gene3D" id="3.40.50.1580">
    <property type="entry name" value="Nucleoside phosphorylase domain"/>
    <property type="match status" value="1"/>
</dbReference>
<keyword evidence="4 7" id="KW-0378">Hydrolase</keyword>
<evidence type="ECO:0000256" key="1">
    <source>
        <dbReference type="ARBA" id="ARBA00004945"/>
    </source>
</evidence>
<proteinExistence type="predicted"/>
<keyword evidence="7" id="KW-0326">Glycosidase</keyword>
<evidence type="ECO:0000256" key="3">
    <source>
        <dbReference type="ARBA" id="ARBA00022605"/>
    </source>
</evidence>
<dbReference type="PANTHER" id="PTHR46832:SF1">
    <property type="entry name" value="5'-METHYLTHIOADENOSINE_S-ADENOSYLHOMOCYSTEINE NUCLEOSIDASE"/>
    <property type="match status" value="1"/>
</dbReference>
<keyword evidence="3" id="KW-0028">Amino-acid biosynthesis</keyword>
<keyword evidence="8" id="KW-1185">Reference proteome</keyword>
<dbReference type="GO" id="GO:0019509">
    <property type="term" value="P:L-methionine salvage from methylthioadenosine"/>
    <property type="evidence" value="ECO:0007669"/>
    <property type="project" value="InterPro"/>
</dbReference>
<dbReference type="GO" id="GO:0019284">
    <property type="term" value="P:L-methionine salvage from S-adenosylmethionine"/>
    <property type="evidence" value="ECO:0007669"/>
    <property type="project" value="TreeGrafter"/>
</dbReference>
<comment type="pathway">
    <text evidence="1">Amino-acid biosynthesis; L-methionine biosynthesis via salvage pathway; S-methyl-5-thio-alpha-D-ribose 1-phosphate from S-methyl-5'-thioadenosine (hydrolase route): step 1/2.</text>
</comment>
<dbReference type="NCBIfam" id="NF004079">
    <property type="entry name" value="PRK05584.1"/>
    <property type="match status" value="1"/>
</dbReference>
<dbReference type="GO" id="GO:0008930">
    <property type="term" value="F:methylthioadenosine nucleosidase activity"/>
    <property type="evidence" value="ECO:0007669"/>
    <property type="project" value="InterPro"/>
</dbReference>
<dbReference type="InterPro" id="IPR035994">
    <property type="entry name" value="Nucleoside_phosphorylase_sf"/>
</dbReference>
<dbReference type="SUPFAM" id="SSF53167">
    <property type="entry name" value="Purine and uridine phosphorylases"/>
    <property type="match status" value="1"/>
</dbReference>
<dbReference type="CDD" id="cd09008">
    <property type="entry name" value="MTAN"/>
    <property type="match status" value="1"/>
</dbReference>
<evidence type="ECO:0000313" key="8">
    <source>
        <dbReference type="Proteomes" id="UP001199355"/>
    </source>
</evidence>
<dbReference type="PANTHER" id="PTHR46832">
    <property type="entry name" value="5'-METHYLTHIOADENOSINE/S-ADENOSYLHOMOCYSTEINE NUCLEOSIDASE"/>
    <property type="match status" value="1"/>
</dbReference>
<reference evidence="7 8" key="1">
    <citation type="submission" date="2021-10" db="EMBL/GenBank/DDBJ databases">
        <title>Anaerobic single-cell dispensing facilitates the cultivation of human gut bacteria.</title>
        <authorList>
            <person name="Afrizal A."/>
        </authorList>
    </citation>
    <scope>NUCLEOTIDE SEQUENCE [LARGE SCALE GENOMIC DNA]</scope>
    <source>
        <strain evidence="7 8">CLA-AA-H244</strain>
    </source>
</reference>
<dbReference type="InterPro" id="IPR010049">
    <property type="entry name" value="MTA_SAH_Nsdase"/>
</dbReference>
<dbReference type="NCBIfam" id="TIGR01704">
    <property type="entry name" value="MTA_SAH-Nsdase"/>
    <property type="match status" value="1"/>
</dbReference>
<evidence type="ECO:0000256" key="2">
    <source>
        <dbReference type="ARBA" id="ARBA00011974"/>
    </source>
</evidence>
<evidence type="ECO:0000259" key="6">
    <source>
        <dbReference type="Pfam" id="PF01048"/>
    </source>
</evidence>
<keyword evidence="5" id="KW-0486">Methionine biosynthesis</keyword>
<evidence type="ECO:0000313" key="7">
    <source>
        <dbReference type="EMBL" id="MCC2169163.1"/>
    </source>
</evidence>
<dbReference type="AlphaFoldDB" id="A0AAE3B026"/>
<comment type="caution">
    <text evidence="7">The sequence shown here is derived from an EMBL/GenBank/DDBJ whole genome shotgun (WGS) entry which is preliminary data.</text>
</comment>
<dbReference type="EC" id="3.2.2.9" evidence="2"/>
<protein>
    <recommendedName>
        <fullName evidence="2">adenosylhomocysteine nucleosidase</fullName>
        <ecNumber evidence="2">3.2.2.9</ecNumber>
    </recommendedName>
</protein>
<organism evidence="7 8">
    <name type="scientific">Gallintestinimicrobium propionicum</name>
    <dbReference type="NCBI Taxonomy" id="2981770"/>
    <lineage>
        <taxon>Bacteria</taxon>
        <taxon>Bacillati</taxon>
        <taxon>Bacillota</taxon>
        <taxon>Clostridia</taxon>
        <taxon>Lachnospirales</taxon>
        <taxon>Lachnospiraceae</taxon>
        <taxon>Gallintestinimicrobium</taxon>
    </lineage>
</organism>
<sequence>MAKIGIIGAMELEVDALKAAMEVKNTVTRAGMEFKEGTLNGADVVVVRSGIGKVNAALCVQILVDLFQITHVINTGVAGSLNADLDIGDILISKDAIHHDVDATVFGYPLGELPQMGIREFIADEKLVNLAVESCKKVNPDLTVRTGRVVSGDQFISSDDVKKRLIEVFHGDCAEMEGASIAHGAYLNKIPFIVIRAISDKADGSAEMDYTAFEHEAAKHSARLVEDLVQKIQ</sequence>
<dbReference type="GO" id="GO:0008782">
    <property type="term" value="F:adenosylhomocysteine nucleosidase activity"/>
    <property type="evidence" value="ECO:0007669"/>
    <property type="project" value="UniProtKB-EC"/>
</dbReference>
<dbReference type="Proteomes" id="UP001199355">
    <property type="component" value="Unassembled WGS sequence"/>
</dbReference>
<dbReference type="GO" id="GO:0005829">
    <property type="term" value="C:cytosol"/>
    <property type="evidence" value="ECO:0007669"/>
    <property type="project" value="TreeGrafter"/>
</dbReference>
<dbReference type="EMBL" id="JAJEQF010000066">
    <property type="protein sequence ID" value="MCC2169163.1"/>
    <property type="molecule type" value="Genomic_DNA"/>
</dbReference>
<dbReference type="InterPro" id="IPR000845">
    <property type="entry name" value="Nucleoside_phosphorylase_d"/>
</dbReference>
<name>A0AAE3B026_9FIRM</name>